<feature type="region of interest" description="Disordered" evidence="1">
    <location>
        <begin position="192"/>
        <end position="272"/>
    </location>
</feature>
<evidence type="ECO:0000256" key="1">
    <source>
        <dbReference type="SAM" id="MobiDB-lite"/>
    </source>
</evidence>
<evidence type="ECO:0000313" key="4">
    <source>
        <dbReference type="Proteomes" id="UP001187682"/>
    </source>
</evidence>
<feature type="compositionally biased region" description="Acidic residues" evidence="1">
    <location>
        <begin position="256"/>
        <end position="272"/>
    </location>
</feature>
<dbReference type="InterPro" id="IPR025649">
    <property type="entry name" value="DUF4360"/>
</dbReference>
<comment type="caution">
    <text evidence="3">The sequence shown here is derived from an EMBL/GenBank/DDBJ whole genome shotgun (WGS) entry which is preliminary data.</text>
</comment>
<evidence type="ECO:0008006" key="5">
    <source>
        <dbReference type="Google" id="ProtNLM"/>
    </source>
</evidence>
<protein>
    <recommendedName>
        <fullName evidence="5">Secreted protein</fullName>
    </recommendedName>
</protein>
<evidence type="ECO:0000313" key="3">
    <source>
        <dbReference type="EMBL" id="SPO01459.1"/>
    </source>
</evidence>
<dbReference type="EMBL" id="ONZQ02000005">
    <property type="protein sequence ID" value="SPO01459.1"/>
    <property type="molecule type" value="Genomic_DNA"/>
</dbReference>
<evidence type="ECO:0000256" key="2">
    <source>
        <dbReference type="SAM" id="SignalP"/>
    </source>
</evidence>
<proteinExistence type="predicted"/>
<reference evidence="3" key="1">
    <citation type="submission" date="2018-03" db="EMBL/GenBank/DDBJ databases">
        <authorList>
            <person name="Guldener U."/>
        </authorList>
    </citation>
    <scope>NUCLEOTIDE SEQUENCE</scope>
</reference>
<sequence length="272" mass="28165">MRASTVLSPVPLLLLTHALAQDVPFEVASLALSGTGCPDGTYELDIMSTGGFIYHSFNTTIGYEADVPTLSCVASIGLELNPGYRAILQQIAVTGDAGLDTGLTATIRTTASWAGVEGSAKQDDQVLLGSAVGVDFPLEFTASPIYDGHVSQCGPSSAVLNLDVTVVMEREEGEGKGLVNVEFSGLRISSEECEVTAGGEQGEVRGGDGEGEDATDEPIKVAPPVKEQPEEEEAGCGAETLDIPGQEGAPERSEDGAEDEQDDEVTEGGGEE</sequence>
<dbReference type="AlphaFoldDB" id="A0AAE8MWB8"/>
<keyword evidence="2" id="KW-0732">Signal</keyword>
<feature type="chain" id="PRO_5041968169" description="Secreted protein" evidence="2">
    <location>
        <begin position="21"/>
        <end position="272"/>
    </location>
</feature>
<keyword evidence="4" id="KW-1185">Reference proteome</keyword>
<feature type="signal peptide" evidence="2">
    <location>
        <begin position="1"/>
        <end position="20"/>
    </location>
</feature>
<organism evidence="3 4">
    <name type="scientific">Cephalotrichum gorgonifer</name>
    <dbReference type="NCBI Taxonomy" id="2041049"/>
    <lineage>
        <taxon>Eukaryota</taxon>
        <taxon>Fungi</taxon>
        <taxon>Dikarya</taxon>
        <taxon>Ascomycota</taxon>
        <taxon>Pezizomycotina</taxon>
        <taxon>Sordariomycetes</taxon>
        <taxon>Hypocreomycetidae</taxon>
        <taxon>Microascales</taxon>
        <taxon>Microascaceae</taxon>
        <taxon>Cephalotrichum</taxon>
    </lineage>
</organism>
<dbReference type="Pfam" id="PF14273">
    <property type="entry name" value="DUF4360"/>
    <property type="match status" value="1"/>
</dbReference>
<gene>
    <name evidence="3" type="ORF">DNG_04132</name>
</gene>
<accession>A0AAE8MWB8</accession>
<name>A0AAE8MWB8_9PEZI</name>
<dbReference type="Proteomes" id="UP001187682">
    <property type="component" value="Unassembled WGS sequence"/>
</dbReference>